<evidence type="ECO:0000256" key="3">
    <source>
        <dbReference type="RuleBase" id="RU000481"/>
    </source>
</evidence>
<dbReference type="EMBL" id="RAPQ01000011">
    <property type="protein sequence ID" value="RKD98651.1"/>
    <property type="molecule type" value="Genomic_DNA"/>
</dbReference>
<dbReference type="RefSeq" id="WP_120241231.1">
    <property type="nucleotide sequence ID" value="NZ_RAPQ01000011.1"/>
</dbReference>
<evidence type="ECO:0000313" key="5">
    <source>
        <dbReference type="EMBL" id="RKD98651.1"/>
    </source>
</evidence>
<dbReference type="InterPro" id="IPR004839">
    <property type="entry name" value="Aminotransferase_I/II_large"/>
</dbReference>
<dbReference type="GO" id="GO:0030170">
    <property type="term" value="F:pyridoxal phosphate binding"/>
    <property type="evidence" value="ECO:0007669"/>
    <property type="project" value="InterPro"/>
</dbReference>
<dbReference type="CDD" id="cd00609">
    <property type="entry name" value="AAT_like"/>
    <property type="match status" value="1"/>
</dbReference>
<dbReference type="OrthoDB" id="9813612at2"/>
<comment type="caution">
    <text evidence="5">The sequence shown here is derived from an EMBL/GenBank/DDBJ whole genome shotgun (WGS) entry which is preliminary data.</text>
</comment>
<dbReference type="InterPro" id="IPR015422">
    <property type="entry name" value="PyrdxlP-dep_Trfase_small"/>
</dbReference>
<evidence type="ECO:0000256" key="1">
    <source>
        <dbReference type="ARBA" id="ARBA00001933"/>
    </source>
</evidence>
<evidence type="ECO:0000313" key="6">
    <source>
        <dbReference type="Proteomes" id="UP000284531"/>
    </source>
</evidence>
<reference evidence="5 6" key="1">
    <citation type="submission" date="2018-09" db="EMBL/GenBank/DDBJ databases">
        <title>Genomic Encyclopedia of Archaeal and Bacterial Type Strains, Phase II (KMG-II): from individual species to whole genera.</title>
        <authorList>
            <person name="Goeker M."/>
        </authorList>
    </citation>
    <scope>NUCLEOTIDE SEQUENCE [LARGE SCALE GENOMIC DNA]</scope>
    <source>
        <strain evidence="5 6">DSM 21950</strain>
    </source>
</reference>
<keyword evidence="3" id="KW-0032">Aminotransferase</keyword>
<protein>
    <recommendedName>
        <fullName evidence="3">Aminotransferase</fullName>
        <ecNumber evidence="3">2.6.1.-</ecNumber>
    </recommendedName>
</protein>
<evidence type="ECO:0000256" key="2">
    <source>
        <dbReference type="ARBA" id="ARBA00022898"/>
    </source>
</evidence>
<dbReference type="GO" id="GO:0008483">
    <property type="term" value="F:transaminase activity"/>
    <property type="evidence" value="ECO:0007669"/>
    <property type="project" value="UniProtKB-KW"/>
</dbReference>
<comment type="cofactor">
    <cofactor evidence="1 3">
        <name>pyridoxal 5'-phosphate</name>
        <dbReference type="ChEBI" id="CHEBI:597326"/>
    </cofactor>
</comment>
<dbReference type="Gene3D" id="3.90.1150.10">
    <property type="entry name" value="Aspartate Aminotransferase, domain 1"/>
    <property type="match status" value="1"/>
</dbReference>
<name>A0A419WT58_9BACT</name>
<dbReference type="Gene3D" id="3.40.640.10">
    <property type="entry name" value="Type I PLP-dependent aspartate aminotransferase-like (Major domain)"/>
    <property type="match status" value="1"/>
</dbReference>
<dbReference type="SUPFAM" id="SSF53383">
    <property type="entry name" value="PLP-dependent transferases"/>
    <property type="match status" value="1"/>
</dbReference>
<dbReference type="PROSITE" id="PS00105">
    <property type="entry name" value="AA_TRANSFER_CLASS_1"/>
    <property type="match status" value="1"/>
</dbReference>
<dbReference type="InterPro" id="IPR015424">
    <property type="entry name" value="PyrdxlP-dep_Trfase"/>
</dbReference>
<comment type="similarity">
    <text evidence="3">Belongs to the class-I pyridoxal-phosphate-dependent aminotransferase family.</text>
</comment>
<accession>A0A419WT58</accession>
<dbReference type="PANTHER" id="PTHR42885:SF1">
    <property type="entry name" value="THREONINE-PHOSPHATE DECARBOXYLASE"/>
    <property type="match status" value="1"/>
</dbReference>
<keyword evidence="3" id="KW-0808">Transferase</keyword>
<feature type="domain" description="Aminotransferase class I/classII large" evidence="4">
    <location>
        <begin position="47"/>
        <end position="334"/>
    </location>
</feature>
<sequence>MLQGHGDDGYKYKQDIKANFSTNVWYGGYSEALKRHLIKNWNAIDSYPEASAESFIHVLAKDLDVETNMLMAVNGATEAFYLIAQCYGNTSSTIVVPTFSEYEDACRINKHKLDFINWKDLSSFSNFDTDLVWICNPNNPTGDILLQKDLDILLQNHPNSVFVIDEAYIDFTDAISSSIDLIKKHQNLIIVKSLTKNFAIPGLRLGYLIADKALVQKIEFYKAPWTVNSLAIEAGKYLIQHKADVLPPVKHCKSSAEKFTEKLAKISGIKIQPTKTSYFLIELEKGDSTELKNYLISEFGILIRDAKNFRGLNSSYIRVATLNQEKNQLLIDALQKWSKLNTL</sequence>
<evidence type="ECO:0000259" key="4">
    <source>
        <dbReference type="Pfam" id="PF00155"/>
    </source>
</evidence>
<dbReference type="Pfam" id="PF00155">
    <property type="entry name" value="Aminotran_1_2"/>
    <property type="match status" value="1"/>
</dbReference>
<dbReference type="InterPro" id="IPR004838">
    <property type="entry name" value="NHTrfase_class1_PyrdxlP-BS"/>
</dbReference>
<dbReference type="AlphaFoldDB" id="A0A419WT58"/>
<dbReference type="PANTHER" id="PTHR42885">
    <property type="entry name" value="HISTIDINOL-PHOSPHATE AMINOTRANSFERASE-RELATED"/>
    <property type="match status" value="1"/>
</dbReference>
<proteinExistence type="inferred from homology"/>
<keyword evidence="6" id="KW-1185">Reference proteome</keyword>
<organism evidence="5 6">
    <name type="scientific">Marinifilum flexuosum</name>
    <dbReference type="NCBI Taxonomy" id="1117708"/>
    <lineage>
        <taxon>Bacteria</taxon>
        <taxon>Pseudomonadati</taxon>
        <taxon>Bacteroidota</taxon>
        <taxon>Bacteroidia</taxon>
        <taxon>Marinilabiliales</taxon>
        <taxon>Marinifilaceae</taxon>
    </lineage>
</organism>
<dbReference type="EC" id="2.6.1.-" evidence="3"/>
<dbReference type="Proteomes" id="UP000284531">
    <property type="component" value="Unassembled WGS sequence"/>
</dbReference>
<dbReference type="InterPro" id="IPR015421">
    <property type="entry name" value="PyrdxlP-dep_Trfase_major"/>
</dbReference>
<keyword evidence="2" id="KW-0663">Pyridoxal phosphate</keyword>
<gene>
    <name evidence="5" type="ORF">BXY64_3511</name>
</gene>